<evidence type="ECO:0000256" key="5">
    <source>
        <dbReference type="ARBA" id="ARBA00022801"/>
    </source>
</evidence>
<dbReference type="PATRIC" id="fig|1423808.3.peg.1660"/>
<feature type="compositionally biased region" description="Polar residues" evidence="11">
    <location>
        <begin position="695"/>
        <end position="709"/>
    </location>
</feature>
<evidence type="ECO:0000259" key="12">
    <source>
        <dbReference type="PROSITE" id="PS50828"/>
    </source>
</evidence>
<keyword evidence="1 9" id="KW-0540">Nuclease</keyword>
<keyword evidence="10" id="KW-0175">Coiled coil</keyword>
<dbReference type="InterPro" id="IPR036187">
    <property type="entry name" value="DNA_mismatch_repair_MutS_sf"/>
</dbReference>
<dbReference type="SMART" id="SM00463">
    <property type="entry name" value="SMR"/>
    <property type="match status" value="1"/>
</dbReference>
<gene>
    <name evidence="9" type="primary">mutS2</name>
    <name evidence="9" type="synonym">rqcU</name>
    <name evidence="13" type="ORF">FD17_GL001640</name>
</gene>
<dbReference type="GO" id="GO:0030983">
    <property type="term" value="F:mismatched DNA binding"/>
    <property type="evidence" value="ECO:0007669"/>
    <property type="project" value="InterPro"/>
</dbReference>
<keyword evidence="6 9" id="KW-0067">ATP-binding</keyword>
<protein>
    <recommendedName>
        <fullName evidence="9">Endonuclease MutS2</fullName>
        <ecNumber evidence="9">3.1.-.-</ecNumber>
    </recommendedName>
    <alternativeName>
        <fullName evidence="9">Ribosome-associated protein quality control-upstream factor</fullName>
        <shortName evidence="9">RQC-upstream factor</shortName>
        <shortName evidence="9">RqcU</shortName>
        <ecNumber evidence="9">3.6.4.-</ecNumber>
    </alternativeName>
</protein>
<dbReference type="Gene3D" id="3.40.50.300">
    <property type="entry name" value="P-loop containing nucleotide triphosphate hydrolases"/>
    <property type="match status" value="1"/>
</dbReference>
<feature type="compositionally biased region" description="Basic and acidic residues" evidence="11">
    <location>
        <begin position="685"/>
        <end position="694"/>
    </location>
</feature>
<dbReference type="GO" id="GO:0043023">
    <property type="term" value="F:ribosomal large subunit binding"/>
    <property type="evidence" value="ECO:0007669"/>
    <property type="project" value="UniProtKB-UniRule"/>
</dbReference>
<dbReference type="Proteomes" id="UP000051581">
    <property type="component" value="Unassembled WGS sequence"/>
</dbReference>
<dbReference type="SUPFAM" id="SSF48334">
    <property type="entry name" value="DNA repair protein MutS, domain III"/>
    <property type="match status" value="1"/>
</dbReference>
<dbReference type="AlphaFoldDB" id="A0A0R1L8B0"/>
<dbReference type="GO" id="GO:0004519">
    <property type="term" value="F:endonuclease activity"/>
    <property type="evidence" value="ECO:0007669"/>
    <property type="project" value="UniProtKB-UniRule"/>
</dbReference>
<dbReference type="GO" id="GO:0140664">
    <property type="term" value="F:ATP-dependent DNA damage sensor activity"/>
    <property type="evidence" value="ECO:0007669"/>
    <property type="project" value="InterPro"/>
</dbReference>
<evidence type="ECO:0000313" key="14">
    <source>
        <dbReference type="Proteomes" id="UP000051581"/>
    </source>
</evidence>
<evidence type="ECO:0000256" key="1">
    <source>
        <dbReference type="ARBA" id="ARBA00022722"/>
    </source>
</evidence>
<feature type="binding site" evidence="9">
    <location>
        <begin position="335"/>
        <end position="342"/>
    </location>
    <ligand>
        <name>ATP</name>
        <dbReference type="ChEBI" id="CHEBI:30616"/>
    </ligand>
</feature>
<dbReference type="SMART" id="SM00534">
    <property type="entry name" value="MUTSac"/>
    <property type="match status" value="1"/>
</dbReference>
<dbReference type="GO" id="GO:0045910">
    <property type="term" value="P:negative regulation of DNA recombination"/>
    <property type="evidence" value="ECO:0007669"/>
    <property type="project" value="InterPro"/>
</dbReference>
<name>A0A0R1L8B0_9LACO</name>
<dbReference type="GO" id="GO:0019843">
    <property type="term" value="F:rRNA binding"/>
    <property type="evidence" value="ECO:0007669"/>
    <property type="project" value="UniProtKB-UniRule"/>
</dbReference>
<evidence type="ECO:0000256" key="10">
    <source>
        <dbReference type="SAM" id="Coils"/>
    </source>
</evidence>
<keyword evidence="7 9" id="KW-0694">RNA-binding</keyword>
<dbReference type="HAMAP" id="MF_00092">
    <property type="entry name" value="MutS2"/>
    <property type="match status" value="1"/>
</dbReference>
<dbReference type="PROSITE" id="PS00486">
    <property type="entry name" value="DNA_MISMATCH_REPAIR_2"/>
    <property type="match status" value="1"/>
</dbReference>
<evidence type="ECO:0000256" key="8">
    <source>
        <dbReference type="ARBA" id="ARBA00023125"/>
    </source>
</evidence>
<dbReference type="InterPro" id="IPR000432">
    <property type="entry name" value="DNA_mismatch_repair_MutS_C"/>
</dbReference>
<evidence type="ECO:0000256" key="3">
    <source>
        <dbReference type="ARBA" id="ARBA00022741"/>
    </source>
</evidence>
<accession>A0A0R1L8B0</accession>
<dbReference type="InterPro" id="IPR036063">
    <property type="entry name" value="Smr_dom_sf"/>
</dbReference>
<dbReference type="CDD" id="cd03280">
    <property type="entry name" value="ABC_MutS2"/>
    <property type="match status" value="1"/>
</dbReference>
<dbReference type="Pfam" id="PF01713">
    <property type="entry name" value="Smr"/>
    <property type="match status" value="1"/>
</dbReference>
<evidence type="ECO:0000313" key="13">
    <source>
        <dbReference type="EMBL" id="KRK89153.1"/>
    </source>
</evidence>
<evidence type="ECO:0000256" key="11">
    <source>
        <dbReference type="SAM" id="MobiDB-lite"/>
    </source>
</evidence>
<keyword evidence="2 9" id="KW-0699">rRNA-binding</keyword>
<dbReference type="InterPro" id="IPR045076">
    <property type="entry name" value="MutS"/>
</dbReference>
<dbReference type="InterPro" id="IPR002625">
    <property type="entry name" value="Smr_dom"/>
</dbReference>
<dbReference type="EC" id="3.1.-.-" evidence="9"/>
<evidence type="ECO:0000256" key="7">
    <source>
        <dbReference type="ARBA" id="ARBA00022884"/>
    </source>
</evidence>
<dbReference type="InterPro" id="IPR027417">
    <property type="entry name" value="P-loop_NTPase"/>
</dbReference>
<comment type="similarity">
    <text evidence="9">Belongs to the DNA mismatch repair MutS family. MutS2 subfamily.</text>
</comment>
<dbReference type="RefSeq" id="WP_057823741.1">
    <property type="nucleotide sequence ID" value="NZ_AZEA01000003.1"/>
</dbReference>
<proteinExistence type="inferred from homology"/>
<keyword evidence="4 9" id="KW-0255">Endonuclease</keyword>
<dbReference type="EC" id="3.6.4.-" evidence="9"/>
<dbReference type="NCBIfam" id="TIGR01069">
    <property type="entry name" value="mutS2"/>
    <property type="match status" value="1"/>
</dbReference>
<reference evidence="13 14" key="1">
    <citation type="journal article" date="2015" name="Genome Announc.">
        <title>Expanding the biotechnology potential of lactobacilli through comparative genomics of 213 strains and associated genera.</title>
        <authorList>
            <person name="Sun Z."/>
            <person name="Harris H.M."/>
            <person name="McCann A."/>
            <person name="Guo C."/>
            <person name="Argimon S."/>
            <person name="Zhang W."/>
            <person name="Yang X."/>
            <person name="Jeffery I.B."/>
            <person name="Cooney J.C."/>
            <person name="Kagawa T.F."/>
            <person name="Liu W."/>
            <person name="Song Y."/>
            <person name="Salvetti E."/>
            <person name="Wrobel A."/>
            <person name="Rasinkangas P."/>
            <person name="Parkhill J."/>
            <person name="Rea M.C."/>
            <person name="O'Sullivan O."/>
            <person name="Ritari J."/>
            <person name="Douillard F.P."/>
            <person name="Paul Ross R."/>
            <person name="Yang R."/>
            <person name="Briner A.E."/>
            <person name="Felis G.E."/>
            <person name="de Vos W.M."/>
            <person name="Barrangou R."/>
            <person name="Klaenhammer T.R."/>
            <person name="Caufield P.W."/>
            <person name="Cui Y."/>
            <person name="Zhang H."/>
            <person name="O'Toole P.W."/>
        </authorList>
    </citation>
    <scope>NUCLEOTIDE SEQUENCE [LARGE SCALE GENOMIC DNA]</scope>
    <source>
        <strain evidence="13 14">DSM 19904</strain>
    </source>
</reference>
<dbReference type="Pfam" id="PF00488">
    <property type="entry name" value="MutS_V"/>
    <property type="match status" value="1"/>
</dbReference>
<dbReference type="EMBL" id="AZEA01000003">
    <property type="protein sequence ID" value="KRK89153.1"/>
    <property type="molecule type" value="Genomic_DNA"/>
</dbReference>
<evidence type="ECO:0000256" key="6">
    <source>
        <dbReference type="ARBA" id="ARBA00022840"/>
    </source>
</evidence>
<dbReference type="SUPFAM" id="SSF52540">
    <property type="entry name" value="P-loop containing nucleoside triphosphate hydrolases"/>
    <property type="match status" value="1"/>
</dbReference>
<feature type="domain" description="Smr" evidence="12">
    <location>
        <begin position="713"/>
        <end position="788"/>
    </location>
</feature>
<dbReference type="PANTHER" id="PTHR48466:SF2">
    <property type="entry name" value="OS10G0509000 PROTEIN"/>
    <property type="match status" value="1"/>
</dbReference>
<dbReference type="GO" id="GO:0006298">
    <property type="term" value="P:mismatch repair"/>
    <property type="evidence" value="ECO:0007669"/>
    <property type="project" value="InterPro"/>
</dbReference>
<evidence type="ECO:0000256" key="4">
    <source>
        <dbReference type="ARBA" id="ARBA00022759"/>
    </source>
</evidence>
<dbReference type="OrthoDB" id="9808166at2"/>
<keyword evidence="14" id="KW-1185">Reference proteome</keyword>
<dbReference type="InterPro" id="IPR046893">
    <property type="entry name" value="MSSS"/>
</dbReference>
<sequence length="788" mass="87651">MNEKVLETLEYGKIKDQLSKYLTTDRGREIVQLLTPSSSFEAVNQRLEQTADGADIVRLKGEIPIPKLTEISPYMKRLRIENASLGGTELSHITKLLRAVQVVVEFFQDLEAEEVTFKSLPSIISKLTLMPDVTKRMVASIDDDGRVLDGASSDLRSIRRTIVAAQSNIRSKMGKFIKGSDAKYLSEPIITVRDGRFVLPIKSEYKQRFGGIIHDQSASGQTLYVEPNNVVEMNNQLRRDQLAERAEVRRILGELTNLIRPHRNELLANMDLVGQLDFVNAKAKFAHATGSVLPKVSKDNVINLRKARHPLIAKDKVVANDIEIGYKYNTIIVTGPNTGGKTITIKTVGLLQLMGQSGLFVTANEDSQIGVFDNVFADIGDEQSIEANLSTFSSHMDNIITILQQTSPNSLVLLDELGAGTDPKEGAALAMAIIDAFHKIGCELIATTHYPELKAFAYNRPGIINASMEFDVDTLRPTYRFLLGIPGQSNALNIASKLGMSKQIIDQARAFTDSENQDINNMIEELTAQTKRAHDEADELDEQLKESTRIHNELQDKFTKYENQKDRLTEEAKEKANQVVEETKKKADQIIDDLHKKQAQVGKVAVKENELIDAKGALNKLETAPNLVKNKVLKKEKAKHDFHPGDDVLVKSYGQQGTLLRQDKNHTWDVQIGILKMQIEESDLEKSGPVKQDKNQYQTHVSRTRSAGMSPTLDLRGHRYEEAMTEVDRYIDSALLAGYPSVTIIHGKGTGALRKGVTEYLKRNPRVKSFGYSAPNAGGDGSTVVKLK</sequence>
<organism evidence="13 14">
    <name type="scientific">Lentilactobacillus sunkii DSM 19904</name>
    <dbReference type="NCBI Taxonomy" id="1423808"/>
    <lineage>
        <taxon>Bacteria</taxon>
        <taxon>Bacillati</taxon>
        <taxon>Bacillota</taxon>
        <taxon>Bacilli</taxon>
        <taxon>Lactobacillales</taxon>
        <taxon>Lactobacillaceae</taxon>
        <taxon>Lentilactobacillus</taxon>
    </lineage>
</organism>
<feature type="coiled-coil region" evidence="10">
    <location>
        <begin position="516"/>
        <end position="624"/>
    </location>
</feature>
<keyword evidence="8 9" id="KW-0238">DNA-binding</keyword>
<comment type="caution">
    <text evidence="13">The sequence shown here is derived from an EMBL/GenBank/DDBJ whole genome shotgun (WGS) entry which is preliminary data.</text>
</comment>
<feature type="region of interest" description="Disordered" evidence="11">
    <location>
        <begin position="685"/>
        <end position="712"/>
    </location>
</feature>
<comment type="function">
    <text evidence="9">Endonuclease that is involved in the suppression of homologous recombination and thus may have a key role in the control of bacterial genetic diversity.</text>
</comment>
<keyword evidence="5 9" id="KW-0378">Hydrolase</keyword>
<dbReference type="SUPFAM" id="SSF160443">
    <property type="entry name" value="SMR domain-like"/>
    <property type="match status" value="1"/>
</dbReference>
<dbReference type="InterPro" id="IPR005747">
    <property type="entry name" value="MutS2"/>
</dbReference>
<dbReference type="GO" id="GO:0005524">
    <property type="term" value="F:ATP binding"/>
    <property type="evidence" value="ECO:0007669"/>
    <property type="project" value="UniProtKB-UniRule"/>
</dbReference>
<evidence type="ECO:0000256" key="2">
    <source>
        <dbReference type="ARBA" id="ARBA00022730"/>
    </source>
</evidence>
<dbReference type="PROSITE" id="PS50828">
    <property type="entry name" value="SMR"/>
    <property type="match status" value="1"/>
</dbReference>
<dbReference type="GO" id="GO:0016887">
    <property type="term" value="F:ATP hydrolysis activity"/>
    <property type="evidence" value="ECO:0007669"/>
    <property type="project" value="InterPro"/>
</dbReference>
<dbReference type="Gene3D" id="3.30.1370.110">
    <property type="match status" value="1"/>
</dbReference>
<dbReference type="PANTHER" id="PTHR48466">
    <property type="entry name" value="OS10G0509000 PROTEIN-RELATED"/>
    <property type="match status" value="1"/>
</dbReference>
<comment type="subunit">
    <text evidence="9">Homodimer. Binds to stalled ribosomes, contacting rRNA.</text>
</comment>
<comment type="function">
    <text evidence="9">Acts as a ribosome collision sensor, splitting the ribosome into its 2 subunits. Detects stalled/collided 70S ribosomes which it binds and splits by an ATP-hydrolysis driven conformational change. Acts upstream of the ribosome quality control system (RQC), a ribosome-associated complex that mediates the extraction of incompletely synthesized nascent chains from stalled ribosomes and their subsequent degradation. Probably generates substrates for RQC.</text>
</comment>
<dbReference type="PIRSF" id="PIRSF005814">
    <property type="entry name" value="MutS_YshD"/>
    <property type="match status" value="1"/>
</dbReference>
<dbReference type="SMART" id="SM00533">
    <property type="entry name" value="MUTSd"/>
    <property type="match status" value="1"/>
</dbReference>
<dbReference type="GO" id="GO:0072344">
    <property type="term" value="P:rescue of stalled ribosome"/>
    <property type="evidence" value="ECO:0007669"/>
    <property type="project" value="UniProtKB-UniRule"/>
</dbReference>
<dbReference type="InterPro" id="IPR007696">
    <property type="entry name" value="DNA_mismatch_repair_MutS_core"/>
</dbReference>
<dbReference type="Pfam" id="PF20297">
    <property type="entry name" value="MSSS"/>
    <property type="match status" value="1"/>
</dbReference>
<evidence type="ECO:0000256" key="9">
    <source>
        <dbReference type="HAMAP-Rule" id="MF_00092"/>
    </source>
</evidence>
<keyword evidence="3 9" id="KW-0547">Nucleotide-binding</keyword>
<dbReference type="FunFam" id="3.40.50.300:FF:000830">
    <property type="entry name" value="Endonuclease MutS2"/>
    <property type="match status" value="1"/>
</dbReference>